<protein>
    <submittedName>
        <fullName evidence="1">Uncharacterized protein</fullName>
    </submittedName>
</protein>
<gene>
    <name evidence="1" type="ORF">ARMGADRAFT_1091897</name>
</gene>
<sequence length="226" mass="25564">MASLFRQRNLSRKASPRCLGRLSFAMRRCIFTWGATSLVIKATDIVDDLPAEIPSKHFRVSNGMHVLAFLVPFQYAPCDDLFLLILHKDDMSSKRRDVVALDDDGKREHLERDVACRKREVGPLSLLLIVRGIPADPDLFPINATTYRHLASSQGWLEVAYLHPAMAQTWGSGRRYSRRSIVSCARGLVRITLHDSLLKKATSSTKNSPRRCFKYDFVTCGSQDLN</sequence>
<dbReference type="Proteomes" id="UP000217790">
    <property type="component" value="Unassembled WGS sequence"/>
</dbReference>
<dbReference type="EMBL" id="KZ293740">
    <property type="protein sequence ID" value="PBK80743.1"/>
    <property type="molecule type" value="Genomic_DNA"/>
</dbReference>
<evidence type="ECO:0000313" key="1">
    <source>
        <dbReference type="EMBL" id="PBK80743.1"/>
    </source>
</evidence>
<dbReference type="OrthoDB" id="8191639at2759"/>
<proteinExistence type="predicted"/>
<accession>A0A2H3CXD3</accession>
<organism evidence="1 2">
    <name type="scientific">Armillaria gallica</name>
    <name type="common">Bulbous honey fungus</name>
    <name type="synonym">Armillaria bulbosa</name>
    <dbReference type="NCBI Taxonomy" id="47427"/>
    <lineage>
        <taxon>Eukaryota</taxon>
        <taxon>Fungi</taxon>
        <taxon>Dikarya</taxon>
        <taxon>Basidiomycota</taxon>
        <taxon>Agaricomycotina</taxon>
        <taxon>Agaricomycetes</taxon>
        <taxon>Agaricomycetidae</taxon>
        <taxon>Agaricales</taxon>
        <taxon>Marasmiineae</taxon>
        <taxon>Physalacriaceae</taxon>
        <taxon>Armillaria</taxon>
    </lineage>
</organism>
<dbReference type="AlphaFoldDB" id="A0A2H3CXD3"/>
<evidence type="ECO:0000313" key="2">
    <source>
        <dbReference type="Proteomes" id="UP000217790"/>
    </source>
</evidence>
<reference evidence="2" key="1">
    <citation type="journal article" date="2017" name="Nat. Ecol. Evol.">
        <title>Genome expansion and lineage-specific genetic innovations in the forest pathogenic fungi Armillaria.</title>
        <authorList>
            <person name="Sipos G."/>
            <person name="Prasanna A.N."/>
            <person name="Walter M.C."/>
            <person name="O'Connor E."/>
            <person name="Balint B."/>
            <person name="Krizsan K."/>
            <person name="Kiss B."/>
            <person name="Hess J."/>
            <person name="Varga T."/>
            <person name="Slot J."/>
            <person name="Riley R."/>
            <person name="Boka B."/>
            <person name="Rigling D."/>
            <person name="Barry K."/>
            <person name="Lee J."/>
            <person name="Mihaltcheva S."/>
            <person name="LaButti K."/>
            <person name="Lipzen A."/>
            <person name="Waldron R."/>
            <person name="Moloney N.M."/>
            <person name="Sperisen C."/>
            <person name="Kredics L."/>
            <person name="Vagvoelgyi C."/>
            <person name="Patrignani A."/>
            <person name="Fitzpatrick D."/>
            <person name="Nagy I."/>
            <person name="Doyle S."/>
            <person name="Anderson J.B."/>
            <person name="Grigoriev I.V."/>
            <person name="Gueldener U."/>
            <person name="Muensterkoetter M."/>
            <person name="Nagy L.G."/>
        </authorList>
    </citation>
    <scope>NUCLEOTIDE SEQUENCE [LARGE SCALE GENOMIC DNA]</scope>
    <source>
        <strain evidence="2">Ar21-2</strain>
    </source>
</reference>
<dbReference type="InParanoid" id="A0A2H3CXD3"/>
<name>A0A2H3CXD3_ARMGA</name>
<keyword evidence="2" id="KW-1185">Reference proteome</keyword>